<dbReference type="Proteomes" id="UP000315471">
    <property type="component" value="Unassembled WGS sequence"/>
</dbReference>
<evidence type="ECO:0000256" key="1">
    <source>
        <dbReference type="ARBA" id="ARBA00004651"/>
    </source>
</evidence>
<dbReference type="PANTHER" id="PTHR43478">
    <property type="entry name" value="NA+/H+ ANTIPORTER-RELATED"/>
    <property type="match status" value="1"/>
</dbReference>
<feature type="transmembrane region" description="Helical" evidence="6">
    <location>
        <begin position="342"/>
        <end position="364"/>
    </location>
</feature>
<feature type="transmembrane region" description="Helical" evidence="6">
    <location>
        <begin position="199"/>
        <end position="217"/>
    </location>
</feature>
<dbReference type="AlphaFoldDB" id="A0A5C6E6Z0"/>
<proteinExistence type="predicted"/>
<feature type="transmembrane region" description="Helical" evidence="6">
    <location>
        <begin position="12"/>
        <end position="39"/>
    </location>
</feature>
<evidence type="ECO:0000256" key="3">
    <source>
        <dbReference type="ARBA" id="ARBA00022692"/>
    </source>
</evidence>
<keyword evidence="5 6" id="KW-0472">Membrane</keyword>
<feature type="transmembrane region" description="Helical" evidence="6">
    <location>
        <begin position="72"/>
        <end position="95"/>
    </location>
</feature>
<feature type="transmembrane region" description="Helical" evidence="6">
    <location>
        <begin position="298"/>
        <end position="322"/>
    </location>
</feature>
<evidence type="ECO:0000256" key="6">
    <source>
        <dbReference type="SAM" id="Phobius"/>
    </source>
</evidence>
<keyword evidence="3 6" id="KW-0812">Transmembrane</keyword>
<dbReference type="GO" id="GO:0005886">
    <property type="term" value="C:plasma membrane"/>
    <property type="evidence" value="ECO:0007669"/>
    <property type="project" value="UniProtKB-SubCell"/>
</dbReference>
<accession>A0A5C6E6Z0</accession>
<evidence type="ECO:0000259" key="7">
    <source>
        <dbReference type="Pfam" id="PF03553"/>
    </source>
</evidence>
<dbReference type="PANTHER" id="PTHR43478:SF1">
    <property type="entry name" value="NA+_H+ ANTIPORTER NHAC-LIKE C-TERMINAL DOMAIN-CONTAINING PROTEIN"/>
    <property type="match status" value="1"/>
</dbReference>
<evidence type="ECO:0000313" key="8">
    <source>
        <dbReference type="EMBL" id="TWU42969.1"/>
    </source>
</evidence>
<evidence type="ECO:0000256" key="2">
    <source>
        <dbReference type="ARBA" id="ARBA00022475"/>
    </source>
</evidence>
<gene>
    <name evidence="8" type="primary">mleN</name>
    <name evidence="8" type="ORF">Q31b_20030</name>
</gene>
<feature type="domain" description="Na+/H+ antiporter NhaC-like C-terminal" evidence="7">
    <location>
        <begin position="162"/>
        <end position="488"/>
    </location>
</feature>
<keyword evidence="9" id="KW-1185">Reference proteome</keyword>
<evidence type="ECO:0000313" key="9">
    <source>
        <dbReference type="Proteomes" id="UP000315471"/>
    </source>
</evidence>
<dbReference type="EMBL" id="SJPY01000003">
    <property type="protein sequence ID" value="TWU42969.1"/>
    <property type="molecule type" value="Genomic_DNA"/>
</dbReference>
<organism evidence="8 9">
    <name type="scientific">Novipirellula aureliae</name>
    <dbReference type="NCBI Taxonomy" id="2527966"/>
    <lineage>
        <taxon>Bacteria</taxon>
        <taxon>Pseudomonadati</taxon>
        <taxon>Planctomycetota</taxon>
        <taxon>Planctomycetia</taxon>
        <taxon>Pirellulales</taxon>
        <taxon>Pirellulaceae</taxon>
        <taxon>Novipirellula</taxon>
    </lineage>
</organism>
<dbReference type="InterPro" id="IPR018461">
    <property type="entry name" value="Na/H_Antiport_NhaC-like_C"/>
</dbReference>
<keyword evidence="2" id="KW-1003">Cell membrane</keyword>
<name>A0A5C6E6Z0_9BACT</name>
<feature type="transmembrane region" description="Helical" evidence="6">
    <location>
        <begin position="501"/>
        <end position="519"/>
    </location>
</feature>
<dbReference type="Pfam" id="PF03553">
    <property type="entry name" value="Na_H_antiporter"/>
    <property type="match status" value="1"/>
</dbReference>
<feature type="transmembrane region" description="Helical" evidence="6">
    <location>
        <begin position="478"/>
        <end position="495"/>
    </location>
</feature>
<protein>
    <submittedName>
        <fullName evidence="8">Malate-2H(+)/Na(+)-lactate antiporter</fullName>
    </submittedName>
</protein>
<comment type="caution">
    <text evidence="8">The sequence shown here is derived from an EMBL/GenBank/DDBJ whole genome shotgun (WGS) entry which is preliminary data.</text>
</comment>
<keyword evidence="4 6" id="KW-1133">Transmembrane helix</keyword>
<dbReference type="RefSeq" id="WP_146599478.1">
    <property type="nucleotide sequence ID" value="NZ_SJPY01000003.1"/>
</dbReference>
<reference evidence="8 9" key="1">
    <citation type="submission" date="2019-02" db="EMBL/GenBank/DDBJ databases">
        <title>Deep-cultivation of Planctomycetes and their phenomic and genomic characterization uncovers novel biology.</title>
        <authorList>
            <person name="Wiegand S."/>
            <person name="Jogler M."/>
            <person name="Boedeker C."/>
            <person name="Pinto D."/>
            <person name="Vollmers J."/>
            <person name="Rivas-Marin E."/>
            <person name="Kohn T."/>
            <person name="Peeters S.H."/>
            <person name="Heuer A."/>
            <person name="Rast P."/>
            <person name="Oberbeckmann S."/>
            <person name="Bunk B."/>
            <person name="Jeske O."/>
            <person name="Meyerdierks A."/>
            <person name="Storesund J.E."/>
            <person name="Kallscheuer N."/>
            <person name="Luecker S."/>
            <person name="Lage O.M."/>
            <person name="Pohl T."/>
            <person name="Merkel B.J."/>
            <person name="Hornburger P."/>
            <person name="Mueller R.-W."/>
            <person name="Bruemmer F."/>
            <person name="Labrenz M."/>
            <person name="Spormann A.M."/>
            <person name="Op Den Camp H."/>
            <person name="Overmann J."/>
            <person name="Amann R."/>
            <person name="Jetten M.S.M."/>
            <person name="Mascher T."/>
            <person name="Medema M.H."/>
            <person name="Devos D.P."/>
            <person name="Kaster A.-K."/>
            <person name="Ovreas L."/>
            <person name="Rohde M."/>
            <person name="Galperin M.Y."/>
            <person name="Jogler C."/>
        </authorList>
    </citation>
    <scope>NUCLEOTIDE SEQUENCE [LARGE SCALE GENOMIC DNA]</scope>
    <source>
        <strain evidence="8 9">Q31b</strain>
    </source>
</reference>
<feature type="transmembrane region" description="Helical" evidence="6">
    <location>
        <begin position="256"/>
        <end position="277"/>
    </location>
</feature>
<feature type="transmembrane region" description="Helical" evidence="6">
    <location>
        <begin position="425"/>
        <end position="446"/>
    </location>
</feature>
<evidence type="ECO:0000256" key="4">
    <source>
        <dbReference type="ARBA" id="ARBA00022989"/>
    </source>
</evidence>
<comment type="subcellular location">
    <subcellularLocation>
        <location evidence="1">Cell membrane</location>
        <topology evidence="1">Multi-pass membrane protein</topology>
    </subcellularLocation>
</comment>
<evidence type="ECO:0000256" key="5">
    <source>
        <dbReference type="ARBA" id="ARBA00023136"/>
    </source>
</evidence>
<dbReference type="OrthoDB" id="9762978at2"/>
<sequence length="527" mass="56026">MQYGFESILPPLIAIVLAILTRRVLLPLATGIFVGAILLSLGKPDSRWFDSFILFLTSLVDSVRDADHLKTLAFTLLLGAMVGVMEIGGGIRSLIYHLSKRIRSRSGAKVMISLSGLIIFFDDYANTLLIGGTMRSTADRYKISRAKLAYLVDSTAAPVAGLSVISTWTAIEISYIAEGLKAAGIDDSSAAFSLFLESIPYRFYPVLAIVMVFYVSISGRDFSAMRKAENDAIDSKEDVLPETSLSDPGSDLPSRLWLAAIVPIACCVAAIVSVLVFTGKREAEVAPEMSSFRAAIEIIGSGDSYLALILGGVVGLVMAVWMHRLLSNSSNFRMLEGTVRGALQMMPAMLILWLAWALGAMTQSDALDTGGYLSRILSDRLAPEWLPATVFLLSGFVAFSTGTSWGTMAILTPLAVTLSIEMDSVAGPAGVICLATSGAVLAGAILGDHCSPISDTTVLSSRASGCNHVEHVRTQMPYALIVGSVAIVAGCIPAAYGVSPWICLIVGAVLLWFILRLVGRPPCAPGF</sequence>